<protein>
    <submittedName>
        <fullName evidence="1">Uncharacterized protein</fullName>
    </submittedName>
</protein>
<evidence type="ECO:0000313" key="2">
    <source>
        <dbReference type="Proteomes" id="UP001163603"/>
    </source>
</evidence>
<sequence length="27" mass="3010">MVIPKPLVGINMGNWVQVQQEIVSTDL</sequence>
<name>A0ACC0YRR6_9ROSI</name>
<organism evidence="1 2">
    <name type="scientific">Pistacia integerrima</name>
    <dbReference type="NCBI Taxonomy" id="434235"/>
    <lineage>
        <taxon>Eukaryota</taxon>
        <taxon>Viridiplantae</taxon>
        <taxon>Streptophyta</taxon>
        <taxon>Embryophyta</taxon>
        <taxon>Tracheophyta</taxon>
        <taxon>Spermatophyta</taxon>
        <taxon>Magnoliopsida</taxon>
        <taxon>eudicotyledons</taxon>
        <taxon>Gunneridae</taxon>
        <taxon>Pentapetalae</taxon>
        <taxon>rosids</taxon>
        <taxon>malvids</taxon>
        <taxon>Sapindales</taxon>
        <taxon>Anacardiaceae</taxon>
        <taxon>Pistacia</taxon>
    </lineage>
</organism>
<proteinExistence type="predicted"/>
<evidence type="ECO:0000313" key="1">
    <source>
        <dbReference type="EMBL" id="KAJ0041168.1"/>
    </source>
</evidence>
<reference evidence="2" key="1">
    <citation type="journal article" date="2023" name="G3 (Bethesda)">
        <title>Genome assembly and association tests identify interacting loci associated with vigor, precocity, and sex in interspecific pistachio rootstocks.</title>
        <authorList>
            <person name="Palmer W."/>
            <person name="Jacygrad E."/>
            <person name="Sagayaradj S."/>
            <person name="Cavanaugh K."/>
            <person name="Han R."/>
            <person name="Bertier L."/>
            <person name="Beede B."/>
            <person name="Kafkas S."/>
            <person name="Golino D."/>
            <person name="Preece J."/>
            <person name="Michelmore R."/>
        </authorList>
    </citation>
    <scope>NUCLEOTIDE SEQUENCE [LARGE SCALE GENOMIC DNA]</scope>
</reference>
<accession>A0ACC0YRR6</accession>
<gene>
    <name evidence="1" type="ORF">Pint_27419</name>
</gene>
<keyword evidence="2" id="KW-1185">Reference proteome</keyword>
<dbReference type="Proteomes" id="UP001163603">
    <property type="component" value="Chromosome 5"/>
</dbReference>
<comment type="caution">
    <text evidence="1">The sequence shown here is derived from an EMBL/GenBank/DDBJ whole genome shotgun (WGS) entry which is preliminary data.</text>
</comment>
<dbReference type="EMBL" id="CM047740">
    <property type="protein sequence ID" value="KAJ0041168.1"/>
    <property type="molecule type" value="Genomic_DNA"/>
</dbReference>